<dbReference type="SUPFAM" id="SSF56954">
    <property type="entry name" value="Outer membrane efflux proteins (OEP)"/>
    <property type="match status" value="1"/>
</dbReference>
<keyword evidence="2" id="KW-0732">Signal</keyword>
<comment type="similarity">
    <text evidence="1">Belongs to the outer membrane factor (OMF) (TC 1.B.17) family.</text>
</comment>
<dbReference type="EMBL" id="QQWO01000024">
    <property type="protein sequence ID" value="RSU99266.1"/>
    <property type="molecule type" value="Genomic_DNA"/>
</dbReference>
<reference evidence="4 6" key="3">
    <citation type="submission" date="2018-07" db="EMBL/GenBank/DDBJ databases">
        <title>Genomic and Epidemiologic Investigation of an Indolent Hospital Outbreak.</title>
        <authorList>
            <person name="Johnson R.C."/>
            <person name="Deming C."/>
            <person name="Conlan S."/>
            <person name="Zellmer C.J."/>
            <person name="Michelin A.V."/>
            <person name="Lee-Lin S."/>
            <person name="Thomas P.J."/>
            <person name="Park M."/>
            <person name="Weingarten R.A."/>
            <person name="Less J."/>
            <person name="Dekker J.P."/>
            <person name="Frank K.M."/>
            <person name="Musser K.A."/>
            <person name="Mcquiston J.R."/>
            <person name="Henderson D.K."/>
            <person name="Lau A.F."/>
            <person name="Palmore T.N."/>
            <person name="Segre J.A."/>
        </authorList>
    </citation>
    <scope>NUCLEOTIDE SEQUENCE [LARGE SCALE GENOMIC DNA]</scope>
    <source>
        <strain evidence="4 6">SK-NIH.Env10_0317</strain>
    </source>
</reference>
<evidence type="ECO:0000256" key="1">
    <source>
        <dbReference type="ARBA" id="ARBA00007613"/>
    </source>
</evidence>
<dbReference type="GO" id="GO:0015562">
    <property type="term" value="F:efflux transmembrane transporter activity"/>
    <property type="evidence" value="ECO:0007669"/>
    <property type="project" value="InterPro"/>
</dbReference>
<evidence type="ECO:0000313" key="5">
    <source>
        <dbReference type="Proteomes" id="UP000185161"/>
    </source>
</evidence>
<dbReference type="PANTHER" id="PTHR30203">
    <property type="entry name" value="OUTER MEMBRANE CATION EFFLUX PROTEIN"/>
    <property type="match status" value="1"/>
</dbReference>
<dbReference type="STRING" id="93064.BRX40_11850"/>
<dbReference type="Proteomes" id="UP000286681">
    <property type="component" value="Unassembled WGS sequence"/>
</dbReference>
<proteinExistence type="inferred from homology"/>
<dbReference type="RefSeq" id="WP_075151711.1">
    <property type="nucleotide sequence ID" value="NZ_CP018820.1"/>
</dbReference>
<sequence length="420" mass="44004">MRVMIAALLAAASCAGIAQAQTPSAEAGDVMTLEEAVRRAGATSPANAVAALGVETAEAERRVAALRPNPTLDAEVGNVIGTGPYRGFNEAETTIGFALPLELGGKRAARIGVADAQTARARIDQQAAIADLRLQVTQAYIEAVTAERRLAIAEDQVRVTAENLRIARDRVMAGANAPIDEQRAALLSSNATAEAERARRTVDTTRTALAQLTGARPSGLDQPWFDRVAPVQAGPQLPVPTEGTLALAAASADLRTADAGLRLARSQRVPDLTLSAGTRRLQASGDMAMVFGVSMPIPVFNNGRAAVDRAAALRNQSDAQRRLVRFETERAIAAARADRDRAAISVRGSGPALAAAQEAARIARIGYGEGKFDQLVLLEAEQALLDTRTAAIDARAQYHDAEARLARLLTPAAAPAQPGN</sequence>
<gene>
    <name evidence="3" type="ORF">BRX40_11850</name>
    <name evidence="4" type="ORF">CA257_20390</name>
</gene>
<evidence type="ECO:0000313" key="3">
    <source>
        <dbReference type="EMBL" id="APR53030.1"/>
    </source>
</evidence>
<protein>
    <submittedName>
        <fullName evidence="4">TolC family protein</fullName>
    </submittedName>
    <submittedName>
        <fullName evidence="3">Transporter</fullName>
    </submittedName>
</protein>
<feature type="signal peptide" evidence="2">
    <location>
        <begin position="1"/>
        <end position="20"/>
    </location>
</feature>
<dbReference type="PANTHER" id="PTHR30203:SF24">
    <property type="entry name" value="BLR4935 PROTEIN"/>
    <property type="match status" value="1"/>
</dbReference>
<dbReference type="EMBL" id="CP018820">
    <property type="protein sequence ID" value="APR53030.1"/>
    <property type="molecule type" value="Genomic_DNA"/>
</dbReference>
<dbReference type="Proteomes" id="UP000185161">
    <property type="component" value="Chromosome"/>
</dbReference>
<dbReference type="OrthoDB" id="9791261at2"/>
<keyword evidence="5" id="KW-1185">Reference proteome</keyword>
<reference evidence="5" key="2">
    <citation type="submission" date="2016-12" db="EMBL/GenBank/DDBJ databases">
        <title>Whole genome sequencing of Sphingomonas sp. ABOJV.</title>
        <authorList>
            <person name="Conlan S."/>
            <person name="Thomas P.J."/>
            <person name="Mullikin J."/>
            <person name="Palmore T.N."/>
            <person name="Frank K.M."/>
            <person name="Segre J.A."/>
        </authorList>
    </citation>
    <scope>NUCLEOTIDE SEQUENCE [LARGE SCALE GENOMIC DNA]</scope>
    <source>
        <strain evidence="5">ABOJV</strain>
    </source>
</reference>
<dbReference type="Pfam" id="PF02321">
    <property type="entry name" value="OEP"/>
    <property type="match status" value="2"/>
</dbReference>
<dbReference type="AlphaFoldDB" id="A0A1L6JBZ3"/>
<dbReference type="Gene3D" id="1.20.1600.10">
    <property type="entry name" value="Outer membrane efflux proteins (OEP)"/>
    <property type="match status" value="1"/>
</dbReference>
<evidence type="ECO:0000256" key="2">
    <source>
        <dbReference type="SAM" id="SignalP"/>
    </source>
</evidence>
<dbReference type="InterPro" id="IPR010131">
    <property type="entry name" value="MdtP/NodT-like"/>
</dbReference>
<feature type="chain" id="PRO_5041797917" evidence="2">
    <location>
        <begin position="21"/>
        <end position="420"/>
    </location>
</feature>
<name>A0A1L6JBZ3_9SPHN</name>
<evidence type="ECO:0000313" key="4">
    <source>
        <dbReference type="EMBL" id="RSU99266.1"/>
    </source>
</evidence>
<evidence type="ECO:0000313" key="6">
    <source>
        <dbReference type="Proteomes" id="UP000286681"/>
    </source>
</evidence>
<dbReference type="GeneID" id="44133258"/>
<accession>A0A1L6JBZ3</accession>
<dbReference type="InterPro" id="IPR003423">
    <property type="entry name" value="OMP_efflux"/>
</dbReference>
<organism evidence="3 5">
    <name type="scientific">Sphingomonas koreensis</name>
    <dbReference type="NCBI Taxonomy" id="93064"/>
    <lineage>
        <taxon>Bacteria</taxon>
        <taxon>Pseudomonadati</taxon>
        <taxon>Pseudomonadota</taxon>
        <taxon>Alphaproteobacteria</taxon>
        <taxon>Sphingomonadales</taxon>
        <taxon>Sphingomonadaceae</taxon>
        <taxon>Sphingomonas</taxon>
    </lineage>
</organism>
<dbReference type="KEGG" id="skr:BRX40_11850"/>
<reference evidence="3" key="1">
    <citation type="submission" date="2016-12" db="EMBL/GenBank/DDBJ databases">
        <title>Whole genome sequencing of Sphingomonas koreensis.</title>
        <authorList>
            <person name="Conlan S."/>
            <person name="Thomas P.J."/>
            <person name="Mullikin J."/>
            <person name="Palmore T.N."/>
            <person name="Frank K.M."/>
            <person name="Segre J.A."/>
        </authorList>
    </citation>
    <scope>NUCLEOTIDE SEQUENCE</scope>
    <source>
        <strain evidence="3">ABOJV</strain>
    </source>
</reference>